<evidence type="ECO:0000256" key="10">
    <source>
        <dbReference type="ARBA" id="ARBA00023136"/>
    </source>
</evidence>
<keyword evidence="5" id="KW-0808">Transferase</keyword>
<evidence type="ECO:0000256" key="11">
    <source>
        <dbReference type="PROSITE-ProRule" id="PRU00421"/>
    </source>
</evidence>
<keyword evidence="17" id="KW-1185">Reference proteome</keyword>
<evidence type="ECO:0000313" key="16">
    <source>
        <dbReference type="EMBL" id="MBH8595564.1"/>
    </source>
</evidence>
<dbReference type="EMBL" id="JAECVW010000005">
    <property type="protein sequence ID" value="MBH8595564.1"/>
    <property type="molecule type" value="Genomic_DNA"/>
</dbReference>
<sequence>MLPIAVLPAAGILMGFGALFTNREYFAEGSVPYFIGEVFNAGGSAIFDNLALLFAIGVALGLTGNAGASALAAVVGYFLMSKVVSLGSTESMELNTGVLGGIIAGAIAAYMYNRYHDIKLPDWLQFFGGKRFVPIVTSLVMVLVGLIFLVVWPPVQQAINAGGNWIIRQGAIGLFLYGVFNRLLIPFGLHHILNTLVWFNIGEYTTAAGNVVTGDIPRFFAHDPSAGIFMTGFYPILMFALPAACFAMLHEVKPERRKLVSGILISAALTALITGITEPIEFSFMFVAPFLYVIHAILTGTSMAVVYLLGIRHGFSFSAGGIDFFLNMHLATKPWLLALVGIIYAVIYYVVFRLLIRWMNLKTPGREDEAEDGGEKQKQARSDEDELAKQVLAAIGGKENIDQLDACITRLRMTVKDEDKVDEEQLKKLGASGVIKVGSGNFQVVFGTKSERLKDRILQWIQTEEQQETGEKPEENQ</sequence>
<feature type="transmembrane region" description="Helical" evidence="13">
    <location>
        <begin position="282"/>
        <end position="307"/>
    </location>
</feature>
<evidence type="ECO:0000256" key="2">
    <source>
        <dbReference type="ARBA" id="ARBA00022448"/>
    </source>
</evidence>
<dbReference type="PANTHER" id="PTHR30009:SF20">
    <property type="entry name" value="PTS SYSTEM GLUCOSE-SPECIFIC EIICB COMPONENT-RELATED"/>
    <property type="match status" value="1"/>
</dbReference>
<dbReference type="Gene3D" id="3.30.1360.60">
    <property type="entry name" value="Glucose permease domain IIB"/>
    <property type="match status" value="1"/>
</dbReference>
<keyword evidence="7 13" id="KW-0812">Transmembrane</keyword>
<dbReference type="PANTHER" id="PTHR30009">
    <property type="entry name" value="CYTOCHROME C-TYPE SYNTHESIS PROTEIN AND PTS TRANSMEMBRANE COMPONENT"/>
    <property type="match status" value="1"/>
</dbReference>
<evidence type="ECO:0000256" key="3">
    <source>
        <dbReference type="ARBA" id="ARBA00022475"/>
    </source>
</evidence>
<comment type="subcellular location">
    <subcellularLocation>
        <location evidence="1">Cell membrane</location>
        <topology evidence="1">Multi-pass membrane protein</topology>
    </subcellularLocation>
</comment>
<dbReference type="GO" id="GO:0008982">
    <property type="term" value="F:protein-N(PI)-phosphohistidine-sugar phosphotransferase activity"/>
    <property type="evidence" value="ECO:0007669"/>
    <property type="project" value="InterPro"/>
</dbReference>
<evidence type="ECO:0000256" key="13">
    <source>
        <dbReference type="SAM" id="Phobius"/>
    </source>
</evidence>
<feature type="transmembrane region" description="Helical" evidence="13">
    <location>
        <begin position="92"/>
        <end position="112"/>
    </location>
</feature>
<dbReference type="PROSITE" id="PS51103">
    <property type="entry name" value="PTS_EIIC_TYPE_1"/>
    <property type="match status" value="1"/>
</dbReference>
<keyword evidence="3" id="KW-1003">Cell membrane</keyword>
<evidence type="ECO:0000256" key="8">
    <source>
        <dbReference type="ARBA" id="ARBA00022777"/>
    </source>
</evidence>
<evidence type="ECO:0000313" key="17">
    <source>
        <dbReference type="Proteomes" id="UP000633619"/>
    </source>
</evidence>
<evidence type="ECO:0000259" key="15">
    <source>
        <dbReference type="PROSITE" id="PS51103"/>
    </source>
</evidence>
<feature type="compositionally biased region" description="Basic and acidic residues" evidence="12">
    <location>
        <begin position="373"/>
        <end position="382"/>
    </location>
</feature>
<dbReference type="CDD" id="cd00212">
    <property type="entry name" value="PTS_IIB_glc"/>
    <property type="match status" value="1"/>
</dbReference>
<dbReference type="PROSITE" id="PS01035">
    <property type="entry name" value="PTS_EIIB_TYPE_1_CYS"/>
    <property type="match status" value="1"/>
</dbReference>
<dbReference type="InterPro" id="IPR013013">
    <property type="entry name" value="PTS_EIIC_1"/>
</dbReference>
<protein>
    <submittedName>
        <fullName evidence="16">PTS transporter subunit EIIC</fullName>
    </submittedName>
</protein>
<feature type="active site" description="Phosphocysteine intermediate; for EIIB activity" evidence="11">
    <location>
        <position position="407"/>
    </location>
</feature>
<dbReference type="InterPro" id="IPR018113">
    <property type="entry name" value="PTrfase_EIIB_Cys"/>
</dbReference>
<dbReference type="GO" id="GO:0009401">
    <property type="term" value="P:phosphoenolpyruvate-dependent sugar phosphotransferase system"/>
    <property type="evidence" value="ECO:0007669"/>
    <property type="project" value="UniProtKB-KW"/>
</dbReference>
<feature type="domain" description="PTS EIIC type-1" evidence="15">
    <location>
        <begin position="1"/>
        <end position="368"/>
    </location>
</feature>
<evidence type="ECO:0000256" key="12">
    <source>
        <dbReference type="SAM" id="MobiDB-lite"/>
    </source>
</evidence>
<proteinExistence type="predicted"/>
<feature type="transmembrane region" description="Helical" evidence="13">
    <location>
        <begin position="226"/>
        <end position="247"/>
    </location>
</feature>
<comment type="caution">
    <text evidence="16">The sequence shown here is derived from an EMBL/GenBank/DDBJ whole genome shotgun (WGS) entry which is preliminary data.</text>
</comment>
<keyword evidence="8" id="KW-0418">Kinase</keyword>
<feature type="domain" description="PTS EIIB type-1" evidence="14">
    <location>
        <begin position="385"/>
        <end position="467"/>
    </location>
</feature>
<keyword evidence="4" id="KW-0762">Sugar transport</keyword>
<reference evidence="16 17" key="1">
    <citation type="submission" date="2020-12" db="EMBL/GenBank/DDBJ databases">
        <title>WGS of Thermoactinomyces spp.</title>
        <authorList>
            <person name="Cheng K."/>
        </authorList>
    </citation>
    <scope>NUCLEOTIDE SEQUENCE [LARGE SCALE GENOMIC DNA]</scope>
    <source>
        <strain evidence="17">CICC 10671\DSM 43846</strain>
    </source>
</reference>
<dbReference type="AlphaFoldDB" id="A0A8I1A680"/>
<dbReference type="InterPro" id="IPR001996">
    <property type="entry name" value="PTS_IIB_1"/>
</dbReference>
<dbReference type="Pfam" id="PF02378">
    <property type="entry name" value="PTS_EIIC"/>
    <property type="match status" value="1"/>
</dbReference>
<dbReference type="InterPro" id="IPR036878">
    <property type="entry name" value="Glu_permease_IIB"/>
</dbReference>
<evidence type="ECO:0000256" key="5">
    <source>
        <dbReference type="ARBA" id="ARBA00022679"/>
    </source>
</evidence>
<organism evidence="16 17">
    <name type="scientific">Thermoactinomyces intermedius</name>
    <dbReference type="NCBI Taxonomy" id="2024"/>
    <lineage>
        <taxon>Bacteria</taxon>
        <taxon>Bacillati</taxon>
        <taxon>Bacillota</taxon>
        <taxon>Bacilli</taxon>
        <taxon>Bacillales</taxon>
        <taxon>Thermoactinomycetaceae</taxon>
        <taxon>Thermoactinomyces</taxon>
    </lineage>
</organism>
<dbReference type="InterPro" id="IPR003352">
    <property type="entry name" value="PTS_EIIC"/>
</dbReference>
<accession>A0A8I1A680</accession>
<dbReference type="GO" id="GO:0005886">
    <property type="term" value="C:plasma membrane"/>
    <property type="evidence" value="ECO:0007669"/>
    <property type="project" value="UniProtKB-SubCell"/>
</dbReference>
<evidence type="ECO:0000256" key="7">
    <source>
        <dbReference type="ARBA" id="ARBA00022692"/>
    </source>
</evidence>
<feature type="transmembrane region" description="Helical" evidence="13">
    <location>
        <begin position="132"/>
        <end position="153"/>
    </location>
</feature>
<dbReference type="Proteomes" id="UP000633619">
    <property type="component" value="Unassembled WGS sequence"/>
</dbReference>
<feature type="transmembrane region" description="Helical" evidence="13">
    <location>
        <begin position="50"/>
        <end position="80"/>
    </location>
</feature>
<evidence type="ECO:0000256" key="1">
    <source>
        <dbReference type="ARBA" id="ARBA00004651"/>
    </source>
</evidence>
<feature type="region of interest" description="Disordered" evidence="12">
    <location>
        <begin position="365"/>
        <end position="384"/>
    </location>
</feature>
<dbReference type="Pfam" id="PF00367">
    <property type="entry name" value="PTS_EIIB"/>
    <property type="match status" value="1"/>
</dbReference>
<dbReference type="SUPFAM" id="SSF55604">
    <property type="entry name" value="Glucose permease domain IIB"/>
    <property type="match status" value="1"/>
</dbReference>
<evidence type="ECO:0000256" key="4">
    <source>
        <dbReference type="ARBA" id="ARBA00022597"/>
    </source>
</evidence>
<dbReference type="InterPro" id="IPR050429">
    <property type="entry name" value="PTS_Glucose_EIICBA"/>
</dbReference>
<evidence type="ECO:0000256" key="6">
    <source>
        <dbReference type="ARBA" id="ARBA00022683"/>
    </source>
</evidence>
<keyword evidence="2" id="KW-0813">Transport</keyword>
<dbReference type="GO" id="GO:0090563">
    <property type="term" value="F:protein-phosphocysteine-sugar phosphotransferase activity"/>
    <property type="evidence" value="ECO:0007669"/>
    <property type="project" value="TreeGrafter"/>
</dbReference>
<feature type="transmembrane region" description="Helical" evidence="13">
    <location>
        <begin position="259"/>
        <end position="276"/>
    </location>
</feature>
<dbReference type="PROSITE" id="PS51098">
    <property type="entry name" value="PTS_EIIB_TYPE_1"/>
    <property type="match status" value="1"/>
</dbReference>
<evidence type="ECO:0000259" key="14">
    <source>
        <dbReference type="PROSITE" id="PS51098"/>
    </source>
</evidence>
<feature type="transmembrane region" description="Helical" evidence="13">
    <location>
        <begin position="336"/>
        <end position="356"/>
    </location>
</feature>
<keyword evidence="9 13" id="KW-1133">Transmembrane helix</keyword>
<gene>
    <name evidence="16" type="ORF">I8U20_09500</name>
</gene>
<evidence type="ECO:0000256" key="9">
    <source>
        <dbReference type="ARBA" id="ARBA00022989"/>
    </source>
</evidence>
<dbReference type="NCBIfam" id="TIGR00826">
    <property type="entry name" value="EIIB_glc"/>
    <property type="match status" value="1"/>
</dbReference>
<name>A0A8I1A680_THEIN</name>
<feature type="transmembrane region" description="Helical" evidence="13">
    <location>
        <begin position="165"/>
        <end position="185"/>
    </location>
</feature>
<keyword evidence="10 13" id="KW-0472">Membrane</keyword>
<keyword evidence="6" id="KW-0598">Phosphotransferase system</keyword>
<dbReference type="GO" id="GO:0016301">
    <property type="term" value="F:kinase activity"/>
    <property type="evidence" value="ECO:0007669"/>
    <property type="project" value="UniProtKB-KW"/>
</dbReference>
<dbReference type="FunFam" id="3.30.1360.60:FF:000001">
    <property type="entry name" value="PTS system glucose-specific IIBC component PtsG"/>
    <property type="match status" value="1"/>
</dbReference>